<dbReference type="AlphaFoldDB" id="X1SWF3"/>
<reference evidence="1" key="1">
    <citation type="journal article" date="2014" name="Front. Microbiol.">
        <title>High frequency of phylogenetically diverse reductive dehalogenase-homologous genes in deep subseafloor sedimentary metagenomes.</title>
        <authorList>
            <person name="Kawai M."/>
            <person name="Futagami T."/>
            <person name="Toyoda A."/>
            <person name="Takaki Y."/>
            <person name="Nishi S."/>
            <person name="Hori S."/>
            <person name="Arai W."/>
            <person name="Tsubouchi T."/>
            <person name="Morono Y."/>
            <person name="Uchiyama I."/>
            <person name="Ito T."/>
            <person name="Fujiyama A."/>
            <person name="Inagaki F."/>
            <person name="Takami H."/>
        </authorList>
    </citation>
    <scope>NUCLEOTIDE SEQUENCE</scope>
    <source>
        <strain evidence="1">Expedition CK06-06</strain>
    </source>
</reference>
<feature type="non-terminal residue" evidence="1">
    <location>
        <position position="1"/>
    </location>
</feature>
<organism evidence="1">
    <name type="scientific">marine sediment metagenome</name>
    <dbReference type="NCBI Taxonomy" id="412755"/>
    <lineage>
        <taxon>unclassified sequences</taxon>
        <taxon>metagenomes</taxon>
        <taxon>ecological metagenomes</taxon>
    </lineage>
</organism>
<evidence type="ECO:0000313" key="1">
    <source>
        <dbReference type="EMBL" id="GAI72139.1"/>
    </source>
</evidence>
<accession>X1SWF3</accession>
<dbReference type="EMBL" id="BARW01001096">
    <property type="protein sequence ID" value="GAI72139.1"/>
    <property type="molecule type" value="Genomic_DNA"/>
</dbReference>
<gene>
    <name evidence="1" type="ORF">S12H4_03768</name>
</gene>
<sequence>CLPFGIQDDPEDWFDLSDIGNLRLTIKAGSSPGANSTCEVVTQQLRTYATA</sequence>
<name>X1SWF3_9ZZZZ</name>
<protein>
    <submittedName>
        <fullName evidence="1">Uncharacterized protein</fullName>
    </submittedName>
</protein>
<proteinExistence type="predicted"/>
<comment type="caution">
    <text evidence="1">The sequence shown here is derived from an EMBL/GenBank/DDBJ whole genome shotgun (WGS) entry which is preliminary data.</text>
</comment>